<keyword evidence="1" id="KW-0808">Transferase</keyword>
<dbReference type="Proteomes" id="UP001521137">
    <property type="component" value="Unassembled WGS sequence"/>
</dbReference>
<name>A0ABS9DC31_9ALTE</name>
<evidence type="ECO:0000256" key="1">
    <source>
        <dbReference type="ARBA" id="ARBA00022679"/>
    </source>
</evidence>
<organism evidence="4 5">
    <name type="scientific">Paraglaciecola algarum</name>
    <dbReference type="NCBI Taxonomy" id="3050085"/>
    <lineage>
        <taxon>Bacteria</taxon>
        <taxon>Pseudomonadati</taxon>
        <taxon>Pseudomonadota</taxon>
        <taxon>Gammaproteobacteria</taxon>
        <taxon>Alteromonadales</taxon>
        <taxon>Alteromonadaceae</taxon>
        <taxon>Paraglaciecola</taxon>
    </lineage>
</organism>
<dbReference type="RefSeq" id="WP_235313994.1">
    <property type="nucleotide sequence ID" value="NZ_JAKGAS010000012.1"/>
</dbReference>
<dbReference type="InterPro" id="IPR037359">
    <property type="entry name" value="NST/OST"/>
</dbReference>
<reference evidence="4 5" key="1">
    <citation type="submission" date="2022-01" db="EMBL/GenBank/DDBJ databases">
        <title>Paraglaciecola sp. G1-23.</title>
        <authorList>
            <person name="Jin M.S."/>
            <person name="Han D.M."/>
            <person name="Kim H.M."/>
            <person name="Jeon C.O."/>
        </authorList>
    </citation>
    <scope>NUCLEOTIDE SEQUENCE [LARGE SCALE GENOMIC DNA]</scope>
    <source>
        <strain evidence="4 5">G1-23</strain>
    </source>
</reference>
<sequence>MIDFIILGAQKAATSALQASLRQHPSIFMPVGESPFFEDPDYQSAPWKSFASTAAKQTIKGIKRPDYLCSDQARDRIKVALPNCKFIIVLREPISRTISSYCYMVRHAHLPPLPLNIGLANCIEDFKNGKNNRASSVITYGLYGLHITKWMKIYDPENFLILSQDEVAKDLNGALQKCLTHLGVSKDKQGEIPIAKGESNIGLYDPQMLKIAHLASKIKTRPIPNTERRIPRFILLRIIGVLMSKYAEKRAKKKGQNREVMSDDIKNNLEALYSEDAKLLSSIVTTTEFNWLK</sequence>
<evidence type="ECO:0000313" key="4">
    <source>
        <dbReference type="EMBL" id="MCF2949890.1"/>
    </source>
</evidence>
<dbReference type="SUPFAM" id="SSF52540">
    <property type="entry name" value="P-loop containing nucleoside triphosphate hydrolases"/>
    <property type="match status" value="1"/>
</dbReference>
<dbReference type="EMBL" id="JAKGAS010000012">
    <property type="protein sequence ID" value="MCF2949890.1"/>
    <property type="molecule type" value="Genomic_DNA"/>
</dbReference>
<feature type="domain" description="Sulfotransferase" evidence="3">
    <location>
        <begin position="3"/>
        <end position="186"/>
    </location>
</feature>
<evidence type="ECO:0000259" key="3">
    <source>
        <dbReference type="Pfam" id="PF00685"/>
    </source>
</evidence>
<keyword evidence="5" id="KW-1185">Reference proteome</keyword>
<evidence type="ECO:0000313" key="5">
    <source>
        <dbReference type="Proteomes" id="UP001521137"/>
    </source>
</evidence>
<dbReference type="Gene3D" id="3.40.50.300">
    <property type="entry name" value="P-loop containing nucleotide triphosphate hydrolases"/>
    <property type="match status" value="1"/>
</dbReference>
<dbReference type="PANTHER" id="PTHR10605:SF56">
    <property type="entry name" value="BIFUNCTIONAL HEPARAN SULFATE N-DEACETYLASE_N-SULFOTRANSFERASE"/>
    <property type="match status" value="1"/>
</dbReference>
<evidence type="ECO:0000256" key="2">
    <source>
        <dbReference type="ARBA" id="ARBA00023180"/>
    </source>
</evidence>
<dbReference type="PANTHER" id="PTHR10605">
    <property type="entry name" value="HEPARAN SULFATE SULFOTRANSFERASE"/>
    <property type="match status" value="1"/>
</dbReference>
<dbReference type="InterPro" id="IPR027417">
    <property type="entry name" value="P-loop_NTPase"/>
</dbReference>
<dbReference type="InterPro" id="IPR000863">
    <property type="entry name" value="Sulfotransferase_dom"/>
</dbReference>
<dbReference type="Pfam" id="PF00685">
    <property type="entry name" value="Sulfotransfer_1"/>
    <property type="match status" value="1"/>
</dbReference>
<keyword evidence="2" id="KW-0325">Glycoprotein</keyword>
<accession>A0ABS9DC31</accession>
<gene>
    <name evidence="4" type="ORF">L0668_17355</name>
</gene>
<comment type="caution">
    <text evidence="4">The sequence shown here is derived from an EMBL/GenBank/DDBJ whole genome shotgun (WGS) entry which is preliminary data.</text>
</comment>
<proteinExistence type="predicted"/>
<protein>
    <submittedName>
        <fullName evidence="4">Sulfotransferase domain-containing protein</fullName>
    </submittedName>
</protein>